<reference evidence="2 3" key="1">
    <citation type="journal article" date="2015" name="Genome Announc.">
        <title>Complete Genome Sequence of the Novel Leech Symbiont Mucinivorans hirudinis M3T.</title>
        <authorList>
            <person name="Nelson M.C."/>
            <person name="Bomar L."/>
            <person name="Graf J."/>
        </authorList>
    </citation>
    <scope>NUCLEOTIDE SEQUENCE [LARGE SCALE GENOMIC DNA]</scope>
    <source>
        <strain evidence="3">M3</strain>
    </source>
</reference>
<evidence type="ECO:0000313" key="2">
    <source>
        <dbReference type="EMBL" id="CDN30461.1"/>
    </source>
</evidence>
<sequence>MKTGYKIAVWVVVAVAGAIITHTNPLWWLASAAVGKLALRLILTVALAVVLYVLFYALIIAGVLWILIN</sequence>
<organism evidence="2 3">
    <name type="scientific">Mucinivorans hirudinis</name>
    <dbReference type="NCBI Taxonomy" id="1433126"/>
    <lineage>
        <taxon>Bacteria</taxon>
        <taxon>Pseudomonadati</taxon>
        <taxon>Bacteroidota</taxon>
        <taxon>Bacteroidia</taxon>
        <taxon>Bacteroidales</taxon>
        <taxon>Rikenellaceae</taxon>
        <taxon>Mucinivorans</taxon>
    </lineage>
</organism>
<accession>A0A060R642</accession>
<dbReference type="eggNOG" id="ENOG5033A4R">
    <property type="taxonomic scope" value="Bacteria"/>
</dbReference>
<keyword evidence="1" id="KW-0472">Membrane</keyword>
<feature type="transmembrane region" description="Helical" evidence="1">
    <location>
        <begin position="41"/>
        <end position="68"/>
    </location>
</feature>
<dbReference type="AlphaFoldDB" id="A0A060R642"/>
<gene>
    <name evidence="2" type="ORF">BN938_0356</name>
</gene>
<evidence type="ECO:0000256" key="1">
    <source>
        <dbReference type="SAM" id="Phobius"/>
    </source>
</evidence>
<keyword evidence="1" id="KW-1133">Transmembrane helix</keyword>
<feature type="transmembrane region" description="Helical" evidence="1">
    <location>
        <begin position="7"/>
        <end position="29"/>
    </location>
</feature>
<dbReference type="Proteomes" id="UP000027616">
    <property type="component" value="Chromosome I"/>
</dbReference>
<evidence type="ECO:0000313" key="3">
    <source>
        <dbReference type="Proteomes" id="UP000027616"/>
    </source>
</evidence>
<proteinExistence type="predicted"/>
<dbReference type="KEGG" id="rbc:BN938_0356"/>
<protein>
    <submittedName>
        <fullName evidence="2">Uncharacterized protein</fullName>
    </submittedName>
</protein>
<name>A0A060R642_9BACT</name>
<dbReference type="EMBL" id="HG934468">
    <property type="protein sequence ID" value="CDN30461.1"/>
    <property type="molecule type" value="Genomic_DNA"/>
</dbReference>
<dbReference type="HOGENOM" id="CLU_189941_0_0_10"/>
<keyword evidence="1" id="KW-0812">Transmembrane</keyword>
<dbReference type="STRING" id="1433126.BN938_0356"/>
<keyword evidence="3" id="KW-1185">Reference proteome</keyword>